<dbReference type="PROSITE" id="PS50157">
    <property type="entry name" value="ZINC_FINGER_C2H2_2"/>
    <property type="match status" value="16"/>
</dbReference>
<dbReference type="GO" id="GO:0000981">
    <property type="term" value="F:DNA-binding transcription factor activity, RNA polymerase II-specific"/>
    <property type="evidence" value="ECO:0007669"/>
    <property type="project" value="TreeGrafter"/>
</dbReference>
<organism evidence="10 11">
    <name type="scientific">Vespula pensylvanica</name>
    <name type="common">Western yellow jacket</name>
    <name type="synonym">Wasp</name>
    <dbReference type="NCBI Taxonomy" id="30213"/>
    <lineage>
        <taxon>Eukaryota</taxon>
        <taxon>Metazoa</taxon>
        <taxon>Ecdysozoa</taxon>
        <taxon>Arthropoda</taxon>
        <taxon>Hexapoda</taxon>
        <taxon>Insecta</taxon>
        <taxon>Pterygota</taxon>
        <taxon>Neoptera</taxon>
        <taxon>Endopterygota</taxon>
        <taxon>Hymenoptera</taxon>
        <taxon>Apocrita</taxon>
        <taxon>Aculeata</taxon>
        <taxon>Vespoidea</taxon>
        <taxon>Vespidae</taxon>
        <taxon>Vespinae</taxon>
        <taxon>Vespula</taxon>
    </lineage>
</organism>
<accession>A0A834P5U0</accession>
<dbReference type="SMART" id="SM00355">
    <property type="entry name" value="ZnF_C2H2"/>
    <property type="match status" value="23"/>
</dbReference>
<dbReference type="InterPro" id="IPR013087">
    <property type="entry name" value="Znf_C2H2_type"/>
</dbReference>
<dbReference type="GO" id="GO:0000977">
    <property type="term" value="F:RNA polymerase II transcription regulatory region sequence-specific DNA binding"/>
    <property type="evidence" value="ECO:0007669"/>
    <property type="project" value="TreeGrafter"/>
</dbReference>
<feature type="compositionally biased region" description="Basic and acidic residues" evidence="8">
    <location>
        <begin position="186"/>
        <end position="195"/>
    </location>
</feature>
<comment type="caution">
    <text evidence="10">The sequence shown here is derived from an EMBL/GenBank/DDBJ whole genome shotgun (WGS) entry which is preliminary data.</text>
</comment>
<evidence type="ECO:0000256" key="5">
    <source>
        <dbReference type="ARBA" id="ARBA00022833"/>
    </source>
</evidence>
<feature type="domain" description="C2H2-type" evidence="9">
    <location>
        <begin position="335"/>
        <end position="363"/>
    </location>
</feature>
<feature type="domain" description="C2H2-type" evidence="9">
    <location>
        <begin position="219"/>
        <end position="247"/>
    </location>
</feature>
<proteinExistence type="predicted"/>
<feature type="region of interest" description="Disordered" evidence="8">
    <location>
        <begin position="649"/>
        <end position="668"/>
    </location>
</feature>
<feature type="domain" description="C2H2-type" evidence="9">
    <location>
        <begin position="982"/>
        <end position="1009"/>
    </location>
</feature>
<feature type="domain" description="C2H2-type" evidence="9">
    <location>
        <begin position="446"/>
        <end position="477"/>
    </location>
</feature>
<feature type="domain" description="C2H2-type" evidence="9">
    <location>
        <begin position="897"/>
        <end position="925"/>
    </location>
</feature>
<gene>
    <name evidence="10" type="ORF">H0235_005889</name>
</gene>
<name>A0A834P5U0_VESPE</name>
<keyword evidence="6" id="KW-0539">Nucleus</keyword>
<dbReference type="GO" id="GO:0030674">
    <property type="term" value="F:protein-macromolecule adaptor activity"/>
    <property type="evidence" value="ECO:0007669"/>
    <property type="project" value="UniProtKB-ARBA"/>
</dbReference>
<dbReference type="SUPFAM" id="SSF57667">
    <property type="entry name" value="beta-beta-alpha zinc fingers"/>
    <property type="match status" value="9"/>
</dbReference>
<dbReference type="FunFam" id="3.30.160.60:FF:000446">
    <property type="entry name" value="Zinc finger protein"/>
    <property type="match status" value="1"/>
</dbReference>
<dbReference type="FunFam" id="3.30.160.60:FF:000624">
    <property type="entry name" value="zinc finger protein 697"/>
    <property type="match status" value="1"/>
</dbReference>
<dbReference type="GO" id="GO:0008270">
    <property type="term" value="F:zinc ion binding"/>
    <property type="evidence" value="ECO:0007669"/>
    <property type="project" value="UniProtKB-KW"/>
</dbReference>
<evidence type="ECO:0000259" key="9">
    <source>
        <dbReference type="PROSITE" id="PS50157"/>
    </source>
</evidence>
<keyword evidence="4 7" id="KW-0863">Zinc-finger</keyword>
<dbReference type="AlphaFoldDB" id="A0A834P5U0"/>
<dbReference type="PANTHER" id="PTHR24381:SF393">
    <property type="entry name" value="CHROMATIN-LINKED ADAPTOR FOR MSL PROTEINS, ISOFORM B"/>
    <property type="match status" value="1"/>
</dbReference>
<dbReference type="Gene3D" id="3.30.160.60">
    <property type="entry name" value="Classic Zinc Finger"/>
    <property type="match status" value="13"/>
</dbReference>
<dbReference type="FunFam" id="3.30.160.60:FF:001498">
    <property type="entry name" value="Zinc finger protein 404"/>
    <property type="match status" value="1"/>
</dbReference>
<dbReference type="PROSITE" id="PS00028">
    <property type="entry name" value="ZINC_FINGER_C2H2_1"/>
    <property type="match status" value="17"/>
</dbReference>
<feature type="domain" description="C2H2-type" evidence="9">
    <location>
        <begin position="802"/>
        <end position="830"/>
    </location>
</feature>
<feature type="domain" description="C2H2-type" evidence="9">
    <location>
        <begin position="925"/>
        <end position="953"/>
    </location>
</feature>
<feature type="compositionally biased region" description="Low complexity" evidence="8">
    <location>
        <begin position="651"/>
        <end position="662"/>
    </location>
</feature>
<feature type="domain" description="C2H2-type" evidence="9">
    <location>
        <begin position="869"/>
        <end position="896"/>
    </location>
</feature>
<dbReference type="FunFam" id="3.30.160.60:FF:000478">
    <property type="entry name" value="Zinc finger protein 133"/>
    <property type="match status" value="1"/>
</dbReference>
<dbReference type="Pfam" id="PF00096">
    <property type="entry name" value="zf-C2H2"/>
    <property type="match status" value="9"/>
</dbReference>
<feature type="domain" description="C2H2-type" evidence="9">
    <location>
        <begin position="364"/>
        <end position="391"/>
    </location>
</feature>
<evidence type="ECO:0000256" key="2">
    <source>
        <dbReference type="ARBA" id="ARBA00022723"/>
    </source>
</evidence>
<reference evidence="10" key="1">
    <citation type="journal article" date="2020" name="G3 (Bethesda)">
        <title>High-Quality Assemblies for Three Invasive Social Wasps from the &lt;i&gt;Vespula&lt;/i&gt; Genus.</title>
        <authorList>
            <person name="Harrop T.W.R."/>
            <person name="Guhlin J."/>
            <person name="McLaughlin G.M."/>
            <person name="Permina E."/>
            <person name="Stockwell P."/>
            <person name="Gilligan J."/>
            <person name="Le Lec M.F."/>
            <person name="Gruber M.A.M."/>
            <person name="Quinn O."/>
            <person name="Lovegrove M."/>
            <person name="Duncan E.J."/>
            <person name="Remnant E.J."/>
            <person name="Van Eeckhoven J."/>
            <person name="Graham B."/>
            <person name="Knapp R.A."/>
            <person name="Langford K.W."/>
            <person name="Kronenberg Z."/>
            <person name="Press M.O."/>
            <person name="Eacker S.M."/>
            <person name="Wilson-Rankin E.E."/>
            <person name="Purcell J."/>
            <person name="Lester P.J."/>
            <person name="Dearden P.K."/>
        </authorList>
    </citation>
    <scope>NUCLEOTIDE SEQUENCE</scope>
    <source>
        <strain evidence="10">Volc-1</strain>
    </source>
</reference>
<keyword evidence="11" id="KW-1185">Reference proteome</keyword>
<comment type="subcellular location">
    <subcellularLocation>
        <location evidence="1">Nucleus</location>
    </subcellularLocation>
</comment>
<feature type="domain" description="C2H2-type" evidence="9">
    <location>
        <begin position="308"/>
        <end position="335"/>
    </location>
</feature>
<feature type="compositionally biased region" description="Polar residues" evidence="8">
    <location>
        <begin position="196"/>
        <end position="207"/>
    </location>
</feature>
<evidence type="ECO:0000256" key="8">
    <source>
        <dbReference type="SAM" id="MobiDB-lite"/>
    </source>
</evidence>
<dbReference type="InterPro" id="IPR036236">
    <property type="entry name" value="Znf_C2H2_sf"/>
</dbReference>
<sequence>MLKHDDFCTFRCDVYVEKSKRKNNMQKHKVKAHKEIPILSPLYYFILTCRSNIGIHKEYYRDCRAKFKSQELGLIHKKKEINQVITLPQKSSQREEQFSFILTVSLLKLYLFVISMKTIQQLDKRSTVKRRNSALRSRWNVKKFLDESQASYSKDSRLKNINFRYERKAAMKILRSSNTLKKRNRVKEETEKDNKSQSGSNEIRTSQEILYKKRNDGNYTCDICQMIFKQKSKILRHIMSKHSFHRPFKCNSCGKSFKYKCDLKAHRLIHQDLDTSLLHCCDKCDYRTKTKNNLKSHYIRRHTDDYKFACEHCGKRFKMEWDLKFHIGTHSSSRHMCDICGKFYTSDYSLYKHRKVAHLNEYNFQCDVCNKRLLTQENLNNHMRQHDRTYECKECGKVFATKRYLATHTTTHTGVKPYVCQICKKNFRTSHMRNTHLLTHSADRPHVCDLCGQAFKRRYYMIEHRRKHPDSHLSSPPMPDRNFAMESSEMDKLDHSAEEKDSIVLLQHDCSNIKLEDTFLSGTVENQTNTMSSLLSVKKEIEEHSARGQGKTIIKYHNCDRCGMKFPLRTMLNRHRLSHNVKHSIPKIKCSKEKYGYSKTSDLRQYSKSVFGQIEKRDYTCNLCNFACEKSITLTVHLKRKHRINEVKSVSNNRKCSSNENNSSKRRSTKKSKKVYHFCDICDFECTKGDVLAAHVAQCHRKSEKRIENSSSRSNKWNYEVAEAKEEKYDGEVQKNVSMFSCSCCTFRCKKRSTMTSHVNKKHSNKATLEERCDLCDFKCAKKSTLYSHKRQHKIEALNQVYACNECDFKTIKRTSLYSHIKRKHKTMRSCTGNDQPELFYCNQCDYKNKNKYELKVHVARKHTDDFKFSCETCGKKFKVKGDLTNHIRFSHREQPVICDVCGKTCLNSNSLYVHQKFAHYKAQYECQVCKRRMVSQENLNEHMIRQHERKENVVCEECGKTFSRNSRLKVHMRIHTGDKPYTCTICSKAFARRTALKQHLLIHTGMRPYVCDICGKAFTQKPGLISHRKSHPGSHPPLPRVLIDHILNDVMNN</sequence>
<keyword evidence="5" id="KW-0862">Zinc</keyword>
<evidence type="ECO:0000256" key="4">
    <source>
        <dbReference type="ARBA" id="ARBA00022771"/>
    </source>
</evidence>
<feature type="domain" description="C2H2-type" evidence="9">
    <location>
        <begin position="557"/>
        <end position="584"/>
    </location>
</feature>
<evidence type="ECO:0000313" key="10">
    <source>
        <dbReference type="EMBL" id="KAF7429491.1"/>
    </source>
</evidence>
<evidence type="ECO:0000313" key="11">
    <source>
        <dbReference type="Proteomes" id="UP000600918"/>
    </source>
</evidence>
<feature type="region of interest" description="Disordered" evidence="8">
    <location>
        <begin position="181"/>
        <end position="207"/>
    </location>
</feature>
<dbReference type="Proteomes" id="UP000600918">
    <property type="component" value="Unassembled WGS sequence"/>
</dbReference>
<feature type="domain" description="C2H2-type" evidence="9">
    <location>
        <begin position="954"/>
        <end position="981"/>
    </location>
</feature>
<protein>
    <recommendedName>
        <fullName evidence="9">C2H2-type domain-containing protein</fullName>
    </recommendedName>
</protein>
<feature type="domain" description="C2H2-type" evidence="9">
    <location>
        <begin position="418"/>
        <end position="445"/>
    </location>
</feature>
<evidence type="ECO:0000256" key="1">
    <source>
        <dbReference type="ARBA" id="ARBA00004123"/>
    </source>
</evidence>
<dbReference type="PANTHER" id="PTHR24381">
    <property type="entry name" value="ZINC FINGER PROTEIN"/>
    <property type="match status" value="1"/>
</dbReference>
<dbReference type="GO" id="GO:0005634">
    <property type="term" value="C:nucleus"/>
    <property type="evidence" value="ECO:0007669"/>
    <property type="project" value="UniProtKB-SubCell"/>
</dbReference>
<evidence type="ECO:0000256" key="3">
    <source>
        <dbReference type="ARBA" id="ARBA00022737"/>
    </source>
</evidence>
<feature type="domain" description="C2H2-type" evidence="9">
    <location>
        <begin position="390"/>
        <end position="417"/>
    </location>
</feature>
<evidence type="ECO:0000256" key="6">
    <source>
        <dbReference type="ARBA" id="ARBA00023242"/>
    </source>
</evidence>
<dbReference type="FunFam" id="3.30.160.60:FF:000688">
    <property type="entry name" value="zinc finger protein 197 isoform X1"/>
    <property type="match status" value="1"/>
</dbReference>
<feature type="domain" description="C2H2-type" evidence="9">
    <location>
        <begin position="1010"/>
        <end position="1037"/>
    </location>
</feature>
<dbReference type="EMBL" id="JACSDY010000004">
    <property type="protein sequence ID" value="KAF7429491.1"/>
    <property type="molecule type" value="Genomic_DNA"/>
</dbReference>
<dbReference type="Pfam" id="PF13912">
    <property type="entry name" value="zf-C2H2_6"/>
    <property type="match status" value="2"/>
</dbReference>
<feature type="domain" description="C2H2-type" evidence="9">
    <location>
        <begin position="248"/>
        <end position="275"/>
    </location>
</feature>
<evidence type="ECO:0000256" key="7">
    <source>
        <dbReference type="PROSITE-ProRule" id="PRU00042"/>
    </source>
</evidence>
<keyword evidence="3" id="KW-0677">Repeat</keyword>
<keyword evidence="2" id="KW-0479">Metal-binding</keyword>